<keyword evidence="3" id="KW-1185">Reference proteome</keyword>
<dbReference type="OrthoDB" id="5590456at2759"/>
<proteinExistence type="predicted"/>
<feature type="compositionally biased region" description="Polar residues" evidence="1">
    <location>
        <begin position="54"/>
        <end position="67"/>
    </location>
</feature>
<evidence type="ECO:0000313" key="2">
    <source>
        <dbReference type="EMBL" id="PIA14076.1"/>
    </source>
</evidence>
<protein>
    <submittedName>
        <fullName evidence="2">Uncharacterized protein</fullName>
    </submittedName>
</protein>
<feature type="compositionally biased region" description="Low complexity" evidence="1">
    <location>
        <begin position="231"/>
        <end position="247"/>
    </location>
</feature>
<evidence type="ECO:0000256" key="1">
    <source>
        <dbReference type="SAM" id="MobiDB-lite"/>
    </source>
</evidence>
<name>A0A2G5B4Z6_COERN</name>
<accession>A0A2G5B4Z6</accession>
<feature type="region of interest" description="Disordered" evidence="1">
    <location>
        <begin position="212"/>
        <end position="247"/>
    </location>
</feature>
<sequence>MTEAAPSAISSDVTMESVDSLVHVPPEQLCAFVQRANAVLENPEETHAPDSIVPSHTPSATNASSAADNRPKISCETFTAQATKFSGEDLCMSVANWVEVNKRKFAAYLPGVQEQMRLNAAYPLLTGEAKAAVGQLLFNTLEELYQYLLDAFPQADFELKVLHAINSGKLFKDAPKRAMGTFAYAVYRNMDHNNPLATFLITNSLPEWTQQGNVSASNVKKKKKKCGNGSGSPSNGNASGTNAANTNRSSAKDYKLKGLADTGAKVCLITEQAAKRIGLNITMNSQPLLHALWLDAAPHRSVGHAHVHLCMDNGPQVWAHAVVVSFSKGWDILVGGKTLQQLGIQLTSPAMDCRLCGSTKVMDHPAKTLDGPWRQQTAVPSVEEAYDYMPDTAPSHDLAFPSSTEASGAAAPVVEPIVAWPMRACLGLPADFFVPERDDDFYRLDALYPEVTKASVTECLHH</sequence>
<gene>
    <name evidence="2" type="ORF">COEREDRAFT_10743</name>
</gene>
<dbReference type="Proteomes" id="UP000242474">
    <property type="component" value="Unassembled WGS sequence"/>
</dbReference>
<reference evidence="2 3" key="1">
    <citation type="journal article" date="2015" name="Genome Biol. Evol.">
        <title>Phylogenomic analyses indicate that early fungi evolved digesting cell walls of algal ancestors of land plants.</title>
        <authorList>
            <person name="Chang Y."/>
            <person name="Wang S."/>
            <person name="Sekimoto S."/>
            <person name="Aerts A.L."/>
            <person name="Choi C."/>
            <person name="Clum A."/>
            <person name="LaButti K.M."/>
            <person name="Lindquist E.A."/>
            <person name="Yee Ngan C."/>
            <person name="Ohm R.A."/>
            <person name="Salamov A.A."/>
            <person name="Grigoriev I.V."/>
            <person name="Spatafora J.W."/>
            <person name="Berbee M.L."/>
        </authorList>
    </citation>
    <scope>NUCLEOTIDE SEQUENCE [LARGE SCALE GENOMIC DNA]</scope>
    <source>
        <strain evidence="2 3">NRRL 1564</strain>
    </source>
</reference>
<dbReference type="EMBL" id="KZ303522">
    <property type="protein sequence ID" value="PIA14076.1"/>
    <property type="molecule type" value="Genomic_DNA"/>
</dbReference>
<evidence type="ECO:0000313" key="3">
    <source>
        <dbReference type="Proteomes" id="UP000242474"/>
    </source>
</evidence>
<dbReference type="AlphaFoldDB" id="A0A2G5B4Z6"/>
<feature type="region of interest" description="Disordered" evidence="1">
    <location>
        <begin position="45"/>
        <end position="68"/>
    </location>
</feature>
<organism evidence="2 3">
    <name type="scientific">Coemansia reversa (strain ATCC 12441 / NRRL 1564)</name>
    <dbReference type="NCBI Taxonomy" id="763665"/>
    <lineage>
        <taxon>Eukaryota</taxon>
        <taxon>Fungi</taxon>
        <taxon>Fungi incertae sedis</taxon>
        <taxon>Zoopagomycota</taxon>
        <taxon>Kickxellomycotina</taxon>
        <taxon>Kickxellomycetes</taxon>
        <taxon>Kickxellales</taxon>
        <taxon>Kickxellaceae</taxon>
        <taxon>Coemansia</taxon>
    </lineage>
</organism>